<evidence type="ECO:0000256" key="1">
    <source>
        <dbReference type="ARBA" id="ARBA00023002"/>
    </source>
</evidence>
<proteinExistence type="predicted"/>
<dbReference type="RefSeq" id="WP_267773807.1">
    <property type="nucleotide sequence ID" value="NZ_JAPNKE010000002.1"/>
</dbReference>
<accession>A0A9X3EV57</accession>
<gene>
    <name evidence="2" type="ORF">OV079_35250</name>
</gene>
<protein>
    <submittedName>
        <fullName evidence="2">SDR family oxidoreductase</fullName>
    </submittedName>
</protein>
<dbReference type="SUPFAM" id="SSF51735">
    <property type="entry name" value="NAD(P)-binding Rossmann-fold domains"/>
    <property type="match status" value="1"/>
</dbReference>
<dbReference type="Gene3D" id="3.40.50.720">
    <property type="entry name" value="NAD(P)-binding Rossmann-like Domain"/>
    <property type="match status" value="1"/>
</dbReference>
<dbReference type="PANTHER" id="PTHR43157:SF64">
    <property type="entry name" value="RETINOL DEHYDROGENASE 14"/>
    <property type="match status" value="1"/>
</dbReference>
<dbReference type="EMBL" id="JAPNKE010000002">
    <property type="protein sequence ID" value="MCY1010732.1"/>
    <property type="molecule type" value="Genomic_DNA"/>
</dbReference>
<dbReference type="InterPro" id="IPR036291">
    <property type="entry name" value="NAD(P)-bd_dom_sf"/>
</dbReference>
<dbReference type="AlphaFoldDB" id="A0A9X3EV57"/>
<evidence type="ECO:0000313" key="2">
    <source>
        <dbReference type="EMBL" id="MCY1010732.1"/>
    </source>
</evidence>
<dbReference type="Pfam" id="PF00106">
    <property type="entry name" value="adh_short"/>
    <property type="match status" value="1"/>
</dbReference>
<dbReference type="CDD" id="cd05327">
    <property type="entry name" value="retinol-DH_like_SDR_c_like"/>
    <property type="match status" value="1"/>
</dbReference>
<keyword evidence="3" id="KW-1185">Reference proteome</keyword>
<dbReference type="Proteomes" id="UP001150924">
    <property type="component" value="Unassembled WGS sequence"/>
</dbReference>
<dbReference type="PANTHER" id="PTHR43157">
    <property type="entry name" value="PHOSPHATIDYLINOSITOL-GLYCAN BIOSYNTHESIS CLASS F PROTEIN-RELATED"/>
    <property type="match status" value="1"/>
</dbReference>
<reference evidence="2" key="1">
    <citation type="submission" date="2022-11" db="EMBL/GenBank/DDBJ databases">
        <title>Minimal conservation of predation-associated metabolite biosynthetic gene clusters underscores biosynthetic potential of Myxococcota including descriptions for ten novel species: Archangium lansinium sp. nov., Myxococcus landrumus sp. nov., Nannocystis bai.</title>
        <authorList>
            <person name="Ahearne A."/>
            <person name="Stevens C."/>
            <person name="Phillips K."/>
        </authorList>
    </citation>
    <scope>NUCLEOTIDE SEQUENCE</scope>
    <source>
        <strain evidence="2">Na p29</strain>
    </source>
</reference>
<dbReference type="InterPro" id="IPR002347">
    <property type="entry name" value="SDR_fam"/>
</dbReference>
<dbReference type="PRINTS" id="PR00081">
    <property type="entry name" value="GDHRDH"/>
</dbReference>
<evidence type="ECO:0000313" key="3">
    <source>
        <dbReference type="Proteomes" id="UP001150924"/>
    </source>
</evidence>
<comment type="caution">
    <text evidence="2">The sequence shown here is derived from an EMBL/GenBank/DDBJ whole genome shotgun (WGS) entry which is preliminary data.</text>
</comment>
<sequence length="289" mass="30899">MTMQGKHVLITGGNTGIGKATAIELARQGAAVTITSRDAAKGEAAVADIKRQSGSDAVEVMRLDLASLADVRRFAAEYLAGHPRLDVLVNNAGLVQGDRGETADGFETTFAVNHLGHFLLTHLLLDRLKQSAPARIVVLASDAHRAARGLDFDDLQARRKYSAFPVYCRSKLANLLFTLELAERLRGTGVTVNAVHPGVVASGFALDGDTRGITRFLVGLAQRFMLTPEQGARTSIYAATAPELEGVSGQYFVKSKQARPTRYALDRAAALRLWEVSEQLTGTAKSAAA</sequence>
<organism evidence="2 3">
    <name type="scientific">Nannocystis pusilla</name>
    <dbReference type="NCBI Taxonomy" id="889268"/>
    <lineage>
        <taxon>Bacteria</taxon>
        <taxon>Pseudomonadati</taxon>
        <taxon>Myxococcota</taxon>
        <taxon>Polyangia</taxon>
        <taxon>Nannocystales</taxon>
        <taxon>Nannocystaceae</taxon>
        <taxon>Nannocystis</taxon>
    </lineage>
</organism>
<keyword evidence="1" id="KW-0560">Oxidoreductase</keyword>
<dbReference type="GO" id="GO:0016491">
    <property type="term" value="F:oxidoreductase activity"/>
    <property type="evidence" value="ECO:0007669"/>
    <property type="project" value="UniProtKB-KW"/>
</dbReference>
<name>A0A9X3EV57_9BACT</name>